<dbReference type="GeneID" id="8827082"/>
<reference evidence="1" key="1">
    <citation type="submission" date="2010-02" db="EMBL/GenBank/DDBJ databases">
        <title>Complete sequence of Aciduliprofundum boonei T469.</title>
        <authorList>
            <consortium name="US DOE Joint Genome Institute"/>
            <person name="Lucas S."/>
            <person name="Copeland A."/>
            <person name="Lapidus A."/>
            <person name="Cheng J.-F."/>
            <person name="Bruce D."/>
            <person name="Goodwin L."/>
            <person name="Pitluck S."/>
            <person name="Saunders E."/>
            <person name="Detter J.C."/>
            <person name="Han C."/>
            <person name="Tapia R."/>
            <person name="Land M."/>
            <person name="Hauser L."/>
            <person name="Kyrpides N."/>
            <person name="Mikhailova N."/>
            <person name="Flores G."/>
            <person name="Reysenbach A.-L."/>
            <person name="Woyke T."/>
        </authorList>
    </citation>
    <scope>NUCLEOTIDE SEQUENCE</scope>
    <source>
        <strain evidence="1">T469</strain>
    </source>
</reference>
<dbReference type="Gene3D" id="2.60.40.10">
    <property type="entry name" value="Immunoglobulins"/>
    <property type="match status" value="1"/>
</dbReference>
<protein>
    <recommendedName>
        <fullName evidence="3">CARDB domain-containing protein</fullName>
    </recommendedName>
</protein>
<dbReference type="KEGG" id="abi:Aboo_0145"/>
<gene>
    <name evidence="1" type="ordered locus">Aboo_0145</name>
</gene>
<dbReference type="HOGENOM" id="CLU_306457_0_0_2"/>
<dbReference type="AlphaFoldDB" id="B5IET5"/>
<accession>B5IET5</accession>
<dbReference type="RefSeq" id="WP_008085118.1">
    <property type="nucleotide sequence ID" value="NC_013926.1"/>
</dbReference>
<dbReference type="eggNOG" id="arCOG02527">
    <property type="taxonomic scope" value="Archaea"/>
</dbReference>
<organism evidence="1 2">
    <name type="scientific">Aciduliprofundum boonei (strain DSM 19572 / T469)</name>
    <dbReference type="NCBI Taxonomy" id="439481"/>
    <lineage>
        <taxon>Archaea</taxon>
        <taxon>Methanobacteriati</taxon>
        <taxon>Thermoplasmatota</taxon>
        <taxon>DHVE2 group</taxon>
        <taxon>Candidatus Aciduliprofundum</taxon>
    </lineage>
</organism>
<dbReference type="InterPro" id="IPR013783">
    <property type="entry name" value="Ig-like_fold"/>
</dbReference>
<dbReference type="PANTHER" id="PTHR39198">
    <property type="entry name" value="HYPOTHETICAL MEMBRANE PROTEIN, CONSERVED"/>
    <property type="match status" value="1"/>
</dbReference>
<dbReference type="eggNOG" id="arCOG02079">
    <property type="taxonomic scope" value="Archaea"/>
</dbReference>
<keyword evidence="2" id="KW-1185">Reference proteome</keyword>
<evidence type="ECO:0000313" key="1">
    <source>
        <dbReference type="EMBL" id="ADD07957.1"/>
    </source>
</evidence>
<name>B5IET5_ACIB4</name>
<proteinExistence type="predicted"/>
<dbReference type="EMBL" id="CP001941">
    <property type="protein sequence ID" value="ADD07957.1"/>
    <property type="molecule type" value="Genomic_DNA"/>
</dbReference>
<dbReference type="OrthoDB" id="146042at2157"/>
<evidence type="ECO:0000313" key="2">
    <source>
        <dbReference type="Proteomes" id="UP000001400"/>
    </source>
</evidence>
<dbReference type="Proteomes" id="UP000001400">
    <property type="component" value="Chromosome"/>
</dbReference>
<sequence length="961" mass="109839">MRSKHQFYKVRVATFALLAFLLFPVLFGGMSHSSSDLKEGNSEVLMNNIIWRETSRLTWLGNSTKPQIMRSGDGNYNIVWQDDRNGEWDIYYLRVRPDGFKVVNDTRITHFKGNDTNPVIGVMGDHIYIVWQRYVSGHWAIYFSRLLYSNKNILIEIPPIPVRKINTDCINPKIAVDSNGDIDLVWQELNGSHWEIMYDKLDSYGTPLFSPILVSQSYMDSMRPSIVVDNNNDVHIFWVGYSTTPGYSIFYRKLSPKGSFLTEIRRISVVSPKSTVESYYYNNSLYTVFSCSRERLAYEVIFTRLSSSGYTEVDDTNLTVADKIDSMYPHLAVIHNRMFVVWNDNPMGVIKFSIYDLNGNKIGKVLNISASNSFFPSISVNDRTIGIVWQKEVNGKFYLYFRSAEFPDLKVESMSLYAQGSNITLKASLYSSVPLTTTYGIYLDGNLTLLRNVYINNVVNVEEILNATPGWHRVKIFIDPFNHIIETNESNNAMEKMIYVKHYSFNISTNPVYYLPAGRWSNISVYLSNTGNWVDNYTMRILYNTTLFKVQPDFKKVRLNESENEIVNFSVYIYRSTIVGNYTMNLTVRSISSGIVEMRNITVRVLPYVNFNVEYAPMYTVLPGKKINIELIIENTGNCNDTYILNLHQSKNWPMMYESKLNVSYHSSKSIYITLLVPNGTYGFTKNYLNLTIKSSRLNITKKASIMVIVKPVHKASVSILSLIENGTYYYTARIKVVNEGNMRDLFTIKLSGNAAQFSYISNASLVLNPQGSYIVILHTYLPPYMPAGSYKVDFNVNYDNRSLASVPLLLTVQESHQFIVNVKVLSQGKKVVLAAIIRNVGNTPELIMLIPKLAEKTNATWILYYNHKNFTNVTSVYVKQNQTVNVTITLATNLTNGMHKATIIFRSASHITKNVTVEFRVGEKSIWEKIGDFIMGNLTYVIIAAAVIVGVIVYFIKFRE</sequence>
<dbReference type="STRING" id="439481.Aboo_0145"/>
<dbReference type="PANTHER" id="PTHR39198:SF1">
    <property type="entry name" value="ALPHA-GALACTOSIDASE NEW3 DOMAIN-CONTAINING PROTEIN"/>
    <property type="match status" value="1"/>
</dbReference>
<dbReference type="eggNOG" id="arCOG03553">
    <property type="taxonomic scope" value="Archaea"/>
</dbReference>
<evidence type="ECO:0008006" key="3">
    <source>
        <dbReference type="Google" id="ProtNLM"/>
    </source>
</evidence>